<keyword evidence="2" id="KW-0472">Membrane</keyword>
<reference evidence="4 5" key="1">
    <citation type="journal article" date="2017" name="Gigascience">
        <title>Draft genome of the honey bee ectoparasitic mite, Tropilaelaps mercedesae, is shaped by the parasitic life history.</title>
        <authorList>
            <person name="Dong X."/>
            <person name="Armstrong S.D."/>
            <person name="Xia D."/>
            <person name="Makepeace B.L."/>
            <person name="Darby A.C."/>
            <person name="Kadowaki T."/>
        </authorList>
    </citation>
    <scope>NUCLEOTIDE SEQUENCE [LARGE SCALE GENOMIC DNA]</scope>
    <source>
        <strain evidence="4">Wuxi-XJTLU</strain>
    </source>
</reference>
<dbReference type="STRING" id="418985.A0A1V9X9G0"/>
<dbReference type="GO" id="GO:0032991">
    <property type="term" value="C:protein-containing complex"/>
    <property type="evidence" value="ECO:0007669"/>
    <property type="project" value="UniProtKB-ARBA"/>
</dbReference>
<dbReference type="Pfam" id="PF08434">
    <property type="entry name" value="CLCA"/>
    <property type="match status" value="1"/>
</dbReference>
<dbReference type="EMBL" id="MNPL01018368">
    <property type="protein sequence ID" value="OQR70189.1"/>
    <property type="molecule type" value="Genomic_DNA"/>
</dbReference>
<evidence type="ECO:0000256" key="1">
    <source>
        <dbReference type="SAM" id="MobiDB-lite"/>
    </source>
</evidence>
<evidence type="ECO:0000259" key="3">
    <source>
        <dbReference type="PROSITE" id="PS50234"/>
    </source>
</evidence>
<protein>
    <submittedName>
        <fullName evidence="4">Calcium-activated chloride channel regulator 1-like</fullName>
    </submittedName>
</protein>
<feature type="compositionally biased region" description="Gly residues" evidence="1">
    <location>
        <begin position="956"/>
        <end position="970"/>
    </location>
</feature>
<evidence type="ECO:0000313" key="4">
    <source>
        <dbReference type="EMBL" id="OQR70189.1"/>
    </source>
</evidence>
<proteinExistence type="predicted"/>
<comment type="caution">
    <text evidence="4">The sequence shown here is derived from an EMBL/GenBank/DDBJ whole genome shotgun (WGS) entry which is preliminary data.</text>
</comment>
<dbReference type="PROSITE" id="PS50234">
    <property type="entry name" value="VWFA"/>
    <property type="match status" value="1"/>
</dbReference>
<dbReference type="InParanoid" id="A0A1V9X9G0"/>
<feature type="region of interest" description="Disordered" evidence="1">
    <location>
        <begin position="1157"/>
        <end position="1196"/>
    </location>
</feature>
<feature type="compositionally biased region" description="Polar residues" evidence="1">
    <location>
        <begin position="1035"/>
        <end position="1050"/>
    </location>
</feature>
<dbReference type="InterPro" id="IPR013642">
    <property type="entry name" value="CLCA_N"/>
</dbReference>
<keyword evidence="2" id="KW-0812">Transmembrane</keyword>
<feature type="region of interest" description="Disordered" evidence="1">
    <location>
        <begin position="453"/>
        <end position="479"/>
    </location>
</feature>
<dbReference type="OrthoDB" id="687730at2759"/>
<keyword evidence="5" id="KW-1185">Reference proteome</keyword>
<dbReference type="CDD" id="cd00198">
    <property type="entry name" value="vWFA"/>
    <property type="match status" value="1"/>
</dbReference>
<feature type="region of interest" description="Disordered" evidence="1">
    <location>
        <begin position="955"/>
        <end position="982"/>
    </location>
</feature>
<accession>A0A1V9X9G0</accession>
<dbReference type="AlphaFoldDB" id="A0A1V9X9G0"/>
<feature type="domain" description="VWFA" evidence="3">
    <location>
        <begin position="289"/>
        <end position="516"/>
    </location>
</feature>
<keyword evidence="2" id="KW-1133">Transmembrane helix</keyword>
<dbReference type="InterPro" id="IPR002035">
    <property type="entry name" value="VWF_A"/>
</dbReference>
<evidence type="ECO:0000256" key="2">
    <source>
        <dbReference type="SAM" id="Phobius"/>
    </source>
</evidence>
<dbReference type="Proteomes" id="UP000192247">
    <property type="component" value="Unassembled WGS sequence"/>
</dbReference>
<organism evidence="4 5">
    <name type="scientific">Tropilaelaps mercedesae</name>
    <dbReference type="NCBI Taxonomy" id="418985"/>
    <lineage>
        <taxon>Eukaryota</taxon>
        <taxon>Metazoa</taxon>
        <taxon>Ecdysozoa</taxon>
        <taxon>Arthropoda</taxon>
        <taxon>Chelicerata</taxon>
        <taxon>Arachnida</taxon>
        <taxon>Acari</taxon>
        <taxon>Parasitiformes</taxon>
        <taxon>Mesostigmata</taxon>
        <taxon>Gamasina</taxon>
        <taxon>Dermanyssoidea</taxon>
        <taxon>Laelapidae</taxon>
        <taxon>Tropilaelaps</taxon>
    </lineage>
</organism>
<evidence type="ECO:0000313" key="5">
    <source>
        <dbReference type="Proteomes" id="UP000192247"/>
    </source>
</evidence>
<feature type="transmembrane region" description="Helical" evidence="2">
    <location>
        <begin position="995"/>
        <end position="1018"/>
    </location>
</feature>
<sequence length="1241" mass="135960">MVALATSVTHSVDRTAVLRNASLELFRARGVYLAEVTVVIPRSWESKGNWARQPLPRVEAPSWQQWDRADILIERGEESVFGENPFAVQYAGCGVQGRHLVVPDTFLRSYAANGEHAANWFDKYGKPHHVFLREWAVYRYGVFKEHGFPRDPVYPLYLPRSGSQDPNDIELNVCADRPVRPEFRNGNGMSCNATINLMNGLPLDHDCIPVYSVQHDAVEASLMSGLPSATHFCGSPRPHDQTLPTKHNVMCNQRSTTEVIEQHPDFHQRPRSGLLGRTRFIFVQEKAQVLAFVIQITGATMQHNRRNYILRALNQFLRSEAPSDMQIALVTYGTVASEIALRRASANDESVRNAVDAFLLNADIESGNSINSTLEDGLRSALEALNDTSEITERVPPNGFTKRVMIIGDGHLDQHFDDIVRHNFDIQGIRVDAIIFPSPEAAAAASASTTSFASSHASDGLTSGKGPSSPRRPMPKRDNTLDTFVAQTGGRTVAVDDTPIDTSITVTALQELYDSLYTFTYAGTSAAQYDSFSQIEQKEFYGKEQNEMVFEFDVDPTLNAELRVRLVGHDYGSDRPWTVSPKDILLFAPIGHTNGKKLYSPKDYKYVSTNAQFWYYEFKIPDPAVGRWRLEAKARKDTKQPIIVSSAAKPATDDDEPISVDVWISQPSYNVSLREEGLIVYAKVSKGSRPVVDVNVVAKIIPVSDQTETQMCIELKDNGAGDPDMTKDDGVYSRYIEGIKSIGRHRLVVEVKTEGNAAVLRGATVPDDSVPHTACCGSAVMRTALNATRPFARRVSFGSFFVTRVAREQRDGEVRAPWSIPGRIADLHVVYLQSSHGGHGGVSLGWTATGNVRDHGRAAAYILKRFDNRNDAVTQFDERGQEISQWEVEGSAPLPKEAGNPEQVFIKLANGISLPQYFALKVNNTYGVLSAVSNIVTISVLPPVTTTTSSIWGLGSSPGQGGSGVSGGATVGDSSFTDQLPSDRRGDLRLLPGQLALIIAVPLVLLVLGVCILIVIVAKRRRDPLLDKDKKVSTNDKSNATSLNALNNGTLPKDPNVANTTPVLTPSPVLKEGLSPVTTMAPHLPLSSSMTLDHVPMTIDHSISMSDPMNMSVTMSINQVPPQQPGGLSPVNHWPAEVLLEHYNRVQEAKQRNELPPVLSLQPGHPDESVHSSNPSVYNTIDPFRHRHQSGNTAPACQINGAVQHPVNTHGGIYSPYYGNVAPIVTPTGVHVNSSRNITHV</sequence>
<dbReference type="SUPFAM" id="SSF53300">
    <property type="entry name" value="vWA-like"/>
    <property type="match status" value="1"/>
</dbReference>
<name>A0A1V9X9G0_9ACAR</name>
<feature type="region of interest" description="Disordered" evidence="1">
    <location>
        <begin position="1029"/>
        <end position="1059"/>
    </location>
</feature>
<dbReference type="InterPro" id="IPR036465">
    <property type="entry name" value="vWFA_dom_sf"/>
</dbReference>
<gene>
    <name evidence="4" type="ORF">BIW11_11790</name>
</gene>